<comment type="caution">
    <text evidence="2">The sequence shown here is derived from an EMBL/GenBank/DDBJ whole genome shotgun (WGS) entry which is preliminary data.</text>
</comment>
<reference evidence="2 3" key="1">
    <citation type="journal article" date="2021" name="Hortic Res">
        <title>Chromosome-scale assembly of the Dendrobium chrysotoxum genome enhances the understanding of orchid evolution.</title>
        <authorList>
            <person name="Zhang Y."/>
            <person name="Zhang G.Q."/>
            <person name="Zhang D."/>
            <person name="Liu X.D."/>
            <person name="Xu X.Y."/>
            <person name="Sun W.H."/>
            <person name="Yu X."/>
            <person name="Zhu X."/>
            <person name="Wang Z.W."/>
            <person name="Zhao X."/>
            <person name="Zhong W.Y."/>
            <person name="Chen H."/>
            <person name="Yin W.L."/>
            <person name="Huang T."/>
            <person name="Niu S.C."/>
            <person name="Liu Z.J."/>
        </authorList>
    </citation>
    <scope>NUCLEOTIDE SEQUENCE [LARGE SCALE GENOMIC DNA]</scope>
    <source>
        <strain evidence="2">Lindl</strain>
    </source>
</reference>
<evidence type="ECO:0000313" key="2">
    <source>
        <dbReference type="EMBL" id="KAH0458192.1"/>
    </source>
</evidence>
<accession>A0AAV7GRK3</accession>
<organism evidence="2 3">
    <name type="scientific">Dendrobium chrysotoxum</name>
    <name type="common">Orchid</name>
    <dbReference type="NCBI Taxonomy" id="161865"/>
    <lineage>
        <taxon>Eukaryota</taxon>
        <taxon>Viridiplantae</taxon>
        <taxon>Streptophyta</taxon>
        <taxon>Embryophyta</taxon>
        <taxon>Tracheophyta</taxon>
        <taxon>Spermatophyta</taxon>
        <taxon>Magnoliopsida</taxon>
        <taxon>Liliopsida</taxon>
        <taxon>Asparagales</taxon>
        <taxon>Orchidaceae</taxon>
        <taxon>Epidendroideae</taxon>
        <taxon>Malaxideae</taxon>
        <taxon>Dendrobiinae</taxon>
        <taxon>Dendrobium</taxon>
    </lineage>
</organism>
<gene>
    <name evidence="2" type="ORF">IEQ34_013507</name>
</gene>
<feature type="region of interest" description="Disordered" evidence="1">
    <location>
        <begin position="90"/>
        <end position="111"/>
    </location>
</feature>
<evidence type="ECO:0000256" key="1">
    <source>
        <dbReference type="SAM" id="MobiDB-lite"/>
    </source>
</evidence>
<dbReference type="AlphaFoldDB" id="A0AAV7GRK3"/>
<name>A0AAV7GRK3_DENCH</name>
<feature type="compositionally biased region" description="Low complexity" evidence="1">
    <location>
        <begin position="95"/>
        <end position="111"/>
    </location>
</feature>
<dbReference type="Proteomes" id="UP000775213">
    <property type="component" value="Unassembled WGS sequence"/>
</dbReference>
<keyword evidence="3" id="KW-1185">Reference proteome</keyword>
<proteinExistence type="predicted"/>
<evidence type="ECO:0000313" key="3">
    <source>
        <dbReference type="Proteomes" id="UP000775213"/>
    </source>
</evidence>
<dbReference type="EMBL" id="JAGFBR010000012">
    <property type="protein sequence ID" value="KAH0458192.1"/>
    <property type="molecule type" value="Genomic_DNA"/>
</dbReference>
<protein>
    <submittedName>
        <fullName evidence="2">Uncharacterized protein</fullName>
    </submittedName>
</protein>
<sequence length="111" mass="12199">MRVRSSCVRNPMKIGKRLQTIDVMCEASGYPSIIGTTSVGLGHLSLIYALCVNIGVKGDPSEEKFFFILALTKRKIVRFVKVDIEEVGHTEPHLTSRSNNGSSRSSQTSKS</sequence>